<comment type="caution">
    <text evidence="1">The sequence shown here is derived from an EMBL/GenBank/DDBJ whole genome shotgun (WGS) entry which is preliminary data.</text>
</comment>
<sequence length="67" mass="7597">MYLAPESIIREEYKARTDVWALGCSVLEMLTGIVDLLFRIGFTPEVAEIPTRQVVKRGSRFPQEVLG</sequence>
<evidence type="ECO:0000313" key="1">
    <source>
        <dbReference type="EMBL" id="KAI8558437.1"/>
    </source>
</evidence>
<evidence type="ECO:0000313" key="2">
    <source>
        <dbReference type="Proteomes" id="UP001062846"/>
    </source>
</evidence>
<reference evidence="1" key="1">
    <citation type="submission" date="2022-02" db="EMBL/GenBank/DDBJ databases">
        <title>Plant Genome Project.</title>
        <authorList>
            <person name="Zhang R.-G."/>
        </authorList>
    </citation>
    <scope>NUCLEOTIDE SEQUENCE</scope>
    <source>
        <strain evidence="1">AT1</strain>
    </source>
</reference>
<name>A0ACC0P0A8_RHOML</name>
<dbReference type="EMBL" id="CM046391">
    <property type="protein sequence ID" value="KAI8558437.1"/>
    <property type="molecule type" value="Genomic_DNA"/>
</dbReference>
<gene>
    <name evidence="1" type="ORF">RHMOL_Rhmol04G0093400</name>
</gene>
<accession>A0ACC0P0A8</accession>
<proteinExistence type="predicted"/>
<protein>
    <submittedName>
        <fullName evidence="1">Uncharacterized protein</fullName>
    </submittedName>
</protein>
<keyword evidence="2" id="KW-1185">Reference proteome</keyword>
<dbReference type="Proteomes" id="UP001062846">
    <property type="component" value="Chromosome 4"/>
</dbReference>
<organism evidence="1 2">
    <name type="scientific">Rhododendron molle</name>
    <name type="common">Chinese azalea</name>
    <name type="synonym">Azalea mollis</name>
    <dbReference type="NCBI Taxonomy" id="49168"/>
    <lineage>
        <taxon>Eukaryota</taxon>
        <taxon>Viridiplantae</taxon>
        <taxon>Streptophyta</taxon>
        <taxon>Embryophyta</taxon>
        <taxon>Tracheophyta</taxon>
        <taxon>Spermatophyta</taxon>
        <taxon>Magnoliopsida</taxon>
        <taxon>eudicotyledons</taxon>
        <taxon>Gunneridae</taxon>
        <taxon>Pentapetalae</taxon>
        <taxon>asterids</taxon>
        <taxon>Ericales</taxon>
        <taxon>Ericaceae</taxon>
        <taxon>Ericoideae</taxon>
        <taxon>Rhodoreae</taxon>
        <taxon>Rhododendron</taxon>
    </lineage>
</organism>